<dbReference type="AlphaFoldDB" id="A0AAN6RZM7"/>
<name>A0AAN6RZM7_9PEZI</name>
<sequence length="142" mass="16078">MPKNLLYANYEKYDEEDFSVVLFRCGARVVFRFIHGSLPKEYAPLFDTPVHAGTALSITDSPPCPHQDRFASDIPLWCLKSRGQGVPPCWLVMSADLNRSSPSQQSISWARKILPEKNPGHADNSSVSTLLVEAWKTVRYRR</sequence>
<reference evidence="2" key="1">
    <citation type="journal article" date="2023" name="Mol. Phylogenet. Evol.">
        <title>Genome-scale phylogeny and comparative genomics of the fungal order Sordariales.</title>
        <authorList>
            <person name="Hensen N."/>
            <person name="Bonometti L."/>
            <person name="Westerberg I."/>
            <person name="Brannstrom I.O."/>
            <person name="Guillou S."/>
            <person name="Cros-Aarteil S."/>
            <person name="Calhoun S."/>
            <person name="Haridas S."/>
            <person name="Kuo A."/>
            <person name="Mondo S."/>
            <person name="Pangilinan J."/>
            <person name="Riley R."/>
            <person name="LaButti K."/>
            <person name="Andreopoulos B."/>
            <person name="Lipzen A."/>
            <person name="Chen C."/>
            <person name="Yan M."/>
            <person name="Daum C."/>
            <person name="Ng V."/>
            <person name="Clum A."/>
            <person name="Steindorff A."/>
            <person name="Ohm R.A."/>
            <person name="Martin F."/>
            <person name="Silar P."/>
            <person name="Natvig D.O."/>
            <person name="Lalanne C."/>
            <person name="Gautier V."/>
            <person name="Ament-Velasquez S.L."/>
            <person name="Kruys A."/>
            <person name="Hutchinson M.I."/>
            <person name="Powell A.J."/>
            <person name="Barry K."/>
            <person name="Miller A.N."/>
            <person name="Grigoriev I.V."/>
            <person name="Debuchy R."/>
            <person name="Gladieux P."/>
            <person name="Hiltunen Thoren M."/>
            <person name="Johannesson H."/>
        </authorList>
    </citation>
    <scope>NUCLEOTIDE SEQUENCE [LARGE SCALE GENOMIC DNA]</scope>
    <source>
        <strain evidence="2">CBS 340.73</strain>
    </source>
</reference>
<proteinExistence type="predicted"/>
<evidence type="ECO:0000313" key="2">
    <source>
        <dbReference type="Proteomes" id="UP001303473"/>
    </source>
</evidence>
<gene>
    <name evidence="1" type="ORF">QBC46DRAFT_396747</name>
</gene>
<keyword evidence="2" id="KW-1185">Reference proteome</keyword>
<protein>
    <submittedName>
        <fullName evidence="1">Uncharacterized protein</fullName>
    </submittedName>
</protein>
<accession>A0AAN6RZM7</accession>
<dbReference type="EMBL" id="MU853908">
    <property type="protein sequence ID" value="KAK3935777.1"/>
    <property type="molecule type" value="Genomic_DNA"/>
</dbReference>
<comment type="caution">
    <text evidence="1">The sequence shown here is derived from an EMBL/GenBank/DDBJ whole genome shotgun (WGS) entry which is preliminary data.</text>
</comment>
<organism evidence="1 2">
    <name type="scientific">Diplogelasinospora grovesii</name>
    <dbReference type="NCBI Taxonomy" id="303347"/>
    <lineage>
        <taxon>Eukaryota</taxon>
        <taxon>Fungi</taxon>
        <taxon>Dikarya</taxon>
        <taxon>Ascomycota</taxon>
        <taxon>Pezizomycotina</taxon>
        <taxon>Sordariomycetes</taxon>
        <taxon>Sordariomycetidae</taxon>
        <taxon>Sordariales</taxon>
        <taxon>Diplogelasinosporaceae</taxon>
        <taxon>Diplogelasinospora</taxon>
    </lineage>
</organism>
<dbReference type="Proteomes" id="UP001303473">
    <property type="component" value="Unassembled WGS sequence"/>
</dbReference>
<evidence type="ECO:0000313" key="1">
    <source>
        <dbReference type="EMBL" id="KAK3935777.1"/>
    </source>
</evidence>